<evidence type="ECO:0000313" key="2">
    <source>
        <dbReference type="WBParaSite" id="ES5_v2.g30838.t1"/>
    </source>
</evidence>
<dbReference type="WBParaSite" id="ES5_v2.g30838.t1">
    <property type="protein sequence ID" value="ES5_v2.g30838.t1"/>
    <property type="gene ID" value="ES5_v2.g30838"/>
</dbReference>
<accession>A0AC34GML1</accession>
<reference evidence="2" key="1">
    <citation type="submission" date="2022-11" db="UniProtKB">
        <authorList>
            <consortium name="WormBaseParasite"/>
        </authorList>
    </citation>
    <scope>IDENTIFICATION</scope>
</reference>
<organism evidence="1 2">
    <name type="scientific">Panagrolaimus sp. ES5</name>
    <dbReference type="NCBI Taxonomy" id="591445"/>
    <lineage>
        <taxon>Eukaryota</taxon>
        <taxon>Metazoa</taxon>
        <taxon>Ecdysozoa</taxon>
        <taxon>Nematoda</taxon>
        <taxon>Chromadorea</taxon>
        <taxon>Rhabditida</taxon>
        <taxon>Tylenchina</taxon>
        <taxon>Panagrolaimomorpha</taxon>
        <taxon>Panagrolaimoidea</taxon>
        <taxon>Panagrolaimidae</taxon>
        <taxon>Panagrolaimus</taxon>
    </lineage>
</organism>
<name>A0AC34GML1_9BILA</name>
<evidence type="ECO:0000313" key="1">
    <source>
        <dbReference type="Proteomes" id="UP000887579"/>
    </source>
</evidence>
<dbReference type="Proteomes" id="UP000887579">
    <property type="component" value="Unplaced"/>
</dbReference>
<proteinExistence type="predicted"/>
<protein>
    <submittedName>
        <fullName evidence="2">Uncharacterized protein</fullName>
    </submittedName>
</protein>
<sequence length="168" mass="18457">MDDENAETLVDAMLDNQPILTGYYHTQLSRHNLFLQPLSSNNGITNQIIALSDKVQYVACAIQNCNISGAVGNNGMTWPGEVLNNIYCKVSLTEDLKFGDEIYQVSPSANYIPPSPDVICPSNWMSIDQREAVLEKINLARNQISQGTYLVDNVNTALPSAQPLSPLV</sequence>